<evidence type="ECO:0000313" key="3">
    <source>
        <dbReference type="EMBL" id="KAK9414664.1"/>
    </source>
</evidence>
<keyword evidence="2" id="KW-0812">Transmembrane</keyword>
<feature type="region of interest" description="Disordered" evidence="1">
    <location>
        <begin position="115"/>
        <end position="159"/>
    </location>
</feature>
<protein>
    <submittedName>
        <fullName evidence="3">Uncharacterized protein</fullName>
    </submittedName>
</protein>
<proteinExistence type="predicted"/>
<comment type="caution">
    <text evidence="3">The sequence shown here is derived from an EMBL/GenBank/DDBJ whole genome shotgun (WGS) entry which is preliminary data.</text>
</comment>
<accession>A0ABR2UJ50</accession>
<evidence type="ECO:0000256" key="1">
    <source>
        <dbReference type="SAM" id="MobiDB-lite"/>
    </source>
</evidence>
<keyword evidence="4" id="KW-1185">Reference proteome</keyword>
<sequence>MSNLTSLGLYCPDGGSFYVCFGDATPFIGCCDIDPCGARDGSCPTSNLHAASFPADSYDSIPKEECSGSSESNWYACSETDPPFVGCCLGNPCSSGGCAAEDLVPAKLTAGSSASSTVTSSAKSSQTTQSSGDGTTQRTLTITVSGTDTRTRTASSTTVDDSGSVATVLVFPSAEASSEALQTSPAPVGAIVGGVVGGVLVLVAVLLFFWWQRHRDHRSMPGDQMTISKPGQPPSPIYPYSPHNASMTPTSPEMNDTNKSVGPSGAIYEADSIVGSPSLPHSGDWSFTTRDSRYVEPLHIGLGNTARQPRQDGFRPISELPGSEVTREEGYPTGGLRVVN</sequence>
<dbReference type="EMBL" id="JARVKF010000423">
    <property type="protein sequence ID" value="KAK9414664.1"/>
    <property type="molecule type" value="Genomic_DNA"/>
</dbReference>
<organism evidence="3 4">
    <name type="scientific">Seiridium unicorne</name>
    <dbReference type="NCBI Taxonomy" id="138068"/>
    <lineage>
        <taxon>Eukaryota</taxon>
        <taxon>Fungi</taxon>
        <taxon>Dikarya</taxon>
        <taxon>Ascomycota</taxon>
        <taxon>Pezizomycotina</taxon>
        <taxon>Sordariomycetes</taxon>
        <taxon>Xylariomycetidae</taxon>
        <taxon>Amphisphaeriales</taxon>
        <taxon>Sporocadaceae</taxon>
        <taxon>Seiridium</taxon>
    </lineage>
</organism>
<feature type="compositionally biased region" description="Low complexity" evidence="1">
    <location>
        <begin position="115"/>
        <end position="137"/>
    </location>
</feature>
<feature type="transmembrane region" description="Helical" evidence="2">
    <location>
        <begin position="188"/>
        <end position="211"/>
    </location>
</feature>
<keyword evidence="2" id="KW-0472">Membrane</keyword>
<gene>
    <name evidence="3" type="ORF">SUNI508_10947</name>
</gene>
<name>A0ABR2UJ50_9PEZI</name>
<reference evidence="3 4" key="1">
    <citation type="journal article" date="2024" name="J. Plant Pathol.">
        <title>Sequence and assembly of the genome of Seiridium unicorne, isolate CBS 538.82, causal agent of cypress canker disease.</title>
        <authorList>
            <person name="Scali E."/>
            <person name="Rocca G.D."/>
            <person name="Danti R."/>
            <person name="Garbelotto M."/>
            <person name="Barberini S."/>
            <person name="Baroncelli R."/>
            <person name="Emiliani G."/>
        </authorList>
    </citation>
    <scope>NUCLEOTIDE SEQUENCE [LARGE SCALE GENOMIC DNA]</scope>
    <source>
        <strain evidence="3 4">BM-138-508</strain>
    </source>
</reference>
<evidence type="ECO:0000256" key="2">
    <source>
        <dbReference type="SAM" id="Phobius"/>
    </source>
</evidence>
<keyword evidence="2" id="KW-1133">Transmembrane helix</keyword>
<evidence type="ECO:0000313" key="4">
    <source>
        <dbReference type="Proteomes" id="UP001408356"/>
    </source>
</evidence>
<dbReference type="Proteomes" id="UP001408356">
    <property type="component" value="Unassembled WGS sequence"/>
</dbReference>
<feature type="region of interest" description="Disordered" evidence="1">
    <location>
        <begin position="303"/>
        <end position="340"/>
    </location>
</feature>